<feature type="domain" description="Trimeric autotransporter adhesin YadA-like head" evidence="4">
    <location>
        <begin position="190"/>
        <end position="214"/>
    </location>
</feature>
<dbReference type="KEGG" id="aei:AOY20_04980"/>
<dbReference type="Proteomes" id="UP000064939">
    <property type="component" value="Chromosome"/>
</dbReference>
<dbReference type="SUPFAM" id="SSF101967">
    <property type="entry name" value="Adhesin YadA, collagen-binding domain"/>
    <property type="match status" value="3"/>
</dbReference>
<name>A0A0N9W1P4_9GAMM</name>
<dbReference type="Gene3D" id="6.10.250.2040">
    <property type="match status" value="1"/>
</dbReference>
<dbReference type="InterPro" id="IPR024973">
    <property type="entry name" value="ESPR"/>
</dbReference>
<feature type="domain" description="ESPR" evidence="6">
    <location>
        <begin position="1"/>
        <end position="30"/>
    </location>
</feature>
<dbReference type="Gene3D" id="1.20.5.170">
    <property type="match status" value="4"/>
</dbReference>
<evidence type="ECO:0000259" key="4">
    <source>
        <dbReference type="Pfam" id="PF05658"/>
    </source>
</evidence>
<evidence type="ECO:0000256" key="2">
    <source>
        <dbReference type="ARBA" id="ARBA00022927"/>
    </source>
</evidence>
<evidence type="ECO:0000259" key="6">
    <source>
        <dbReference type="Pfam" id="PF13018"/>
    </source>
</evidence>
<gene>
    <name evidence="7" type="ORF">AOY20_04980</name>
</gene>
<dbReference type="EMBL" id="CP012808">
    <property type="protein sequence ID" value="ALH94941.1"/>
    <property type="molecule type" value="Genomic_DNA"/>
</dbReference>
<dbReference type="InterPro" id="IPR008640">
    <property type="entry name" value="Adhesin_Head_dom"/>
</dbReference>
<reference evidence="7 8" key="1">
    <citation type="journal article" date="2015" name="Int. J. Syst. Evol. Microbiol.">
        <title>Acinetobacter equi sp. nov. isolated from horse faeces.</title>
        <authorList>
            <person name="Poppel M.T."/>
            <person name="Skiebe E."/>
            <person name="Laue M."/>
            <person name="Bergmann H."/>
            <person name="Ebersberger I."/>
            <person name="Garn T."/>
            <person name="Fruth A."/>
            <person name="Baumgardt S."/>
            <person name="Busse H.J."/>
            <person name="Wilharm G."/>
        </authorList>
    </citation>
    <scope>NUCLEOTIDE SEQUENCE [LARGE SCALE GENOMIC DNA]</scope>
    <source>
        <strain evidence="7 8">114</strain>
    </source>
</reference>
<dbReference type="InterPro" id="IPR011049">
    <property type="entry name" value="Serralysin-like_metalloprot_C"/>
</dbReference>
<feature type="domain" description="Trimeric autotransporter adhesin YadA-like stalk" evidence="5">
    <location>
        <begin position="1196"/>
        <end position="1228"/>
    </location>
</feature>
<dbReference type="Gene3D" id="2.20.70.140">
    <property type="match status" value="1"/>
</dbReference>
<feature type="domain" description="Trimeric autotransporter adhesin YadA-like stalk" evidence="5">
    <location>
        <begin position="354"/>
        <end position="393"/>
    </location>
</feature>
<feature type="domain" description="Trimeric autotransporter adhesin YadA-like head" evidence="4">
    <location>
        <begin position="285"/>
        <end position="311"/>
    </location>
</feature>
<feature type="domain" description="Trimeric autotransporter adhesin YadA-like stalk" evidence="5">
    <location>
        <begin position="989"/>
        <end position="1027"/>
    </location>
</feature>
<dbReference type="Pfam" id="PF05658">
    <property type="entry name" value="YadA_head"/>
    <property type="match status" value="5"/>
</dbReference>
<evidence type="ECO:0000313" key="7">
    <source>
        <dbReference type="EMBL" id="ALH94941.1"/>
    </source>
</evidence>
<accession>A0A0N9W1P4</accession>
<dbReference type="STRING" id="1324350.AOY20_04980"/>
<evidence type="ECO:0000259" key="5">
    <source>
        <dbReference type="Pfam" id="PF05662"/>
    </source>
</evidence>
<feature type="domain" description="Trimeric autotransporter adhesin YadA-like head" evidence="4">
    <location>
        <begin position="243"/>
        <end position="265"/>
    </location>
</feature>
<sequence length="1659" mass="166065">MNTIYKVIWNASLGIWIAVSELARGRIKSKNINNERVDCLKKNNFRRIIVWGLLSVFITPTYAVRTITISGTSGDLVSPDSKGTDLNAQNYTSWTNPNSPTADLGTSTGIGVIIGNGSSTTGGGNTIYGNNNKSISSNTIIFGNGNYSSATNGLTIGHRSSTAGNAAIAIGRDTVANQNFTVAIGVVTSATGVKAMAIGHSAEASGTNSIAFGASQGTGSAHTTTGARASGNYAIAIGTNVEASGQDGVAVGSNAIASALHSASFGRAANALAEKSLALGDAVSASGVRSLAMGASANATHDNSVALGSNSTTATNATSEISVTQNNLIYGNFQGQVSGSGMQVSVGSVGAERQIKNVAAGKISNTSTDAINGSQLFATNAVLGAVANSTKTLLGGNVTLSSAGTLNITNIGGTGATTVHDALIAVKASADNANTALANHTAAALGGGATYDAETGTWTPPTYTLINPITGTESTVSDIGSAISGLDAAVNAPLTFKDATTGISVNKLGSEFKFIGDANIAAIVTEGQLALSLNKNLTGLTSVQTTDGTNTSTMTATGTTVTDGTNTTVYGANGLNINDGTVVLDSSGLNVGGVTLGSTGINANNQSISNVADAQNAGDATNLGQVESLLADVGTAAAEANTALANHTAAALGGGATYDAETGTWTPPTYTLINPITGTESTVSDIGSAISGLDVAVNTPLTFKDATTGISVNKLGSEFKFIGDANIAAIVTEGQLALSLNKNLTGLTSVQTTDGTNTTVYGANGLNINDGTVVLDSSGLNVGGVTVGSTGINANNQSISNVADAQNAGDATNLGQVESLLADVGTAAEANTALANHTAAALGGGATYDAETGTWTPPTYTLINPITGTESTVSDIGSAISGLDAAVNAPLTFKDATTGISVNKLGSEFKFIGDANIAAIVTEGQLALSLNKNLTGLTSVQTTDGTNTTVYGANGLNINDGTVVLDSSGLNVGGVTVGSTGINANNQSISNVADAQNAGDATNLGQVESLLADVGTAVAEANTALANHTAAALGGGATYDAETGTWTPPTYTLINPITGTESTVSDIGSAISGLDAAVNTPLTFKDATTGISVNKLGSEFKFIGDANIAAIVTEGQLALSLNKNLTGLTSVQTTDGTNTSTMTATGTTVTDGTNTTVYGANGLNINDGTVVLDSSGLNVGGVTVGSTGINANNQSISNVADAQNAGDATNLGQVESLLADATTSITNKGFSLQAEDGQTVTKKLGEAIEIVGDNKNISTEMKDDKLSVVLAKDLVLDSISAGGTILDSQGLTVGNTQVTSDGIFIAGGPSLSTSGIDAGNKAISNVSRGINANDAINKEQFDEAIQDLTDSVGGLAESAVQYDRNEDGSVNKDIMTLGGKNGTLITNVADGDVSIGSKDAVNGGQLATVRDNLQGQITTNTTQITELKNGLEAGTIGLVQQASPSDQISVAKNSGGTTVNFAGTSGNRVLTGIQSGSINKDSSDAITGAQLNANYEALAKTLGGNAKFENGEWTGPSYTVGYGENEKTVNNVGDAVSALNDANSALTTRMDTIGAQFDDVIKSTNERLDKFTNKTNAAVAAAIAIASLPQPTEYGNTMMAVGTGVWEGETGFSIGASGVTKESRILNASKPVHYVWKFATTTNSRGTWGGGASVGIQWK</sequence>
<evidence type="ECO:0000256" key="3">
    <source>
        <dbReference type="SAM" id="Phobius"/>
    </source>
</evidence>
<dbReference type="InterPro" id="IPR045584">
    <property type="entry name" value="Pilin-like"/>
</dbReference>
<dbReference type="SUPFAM" id="SSF54523">
    <property type="entry name" value="Pili subunits"/>
    <property type="match status" value="1"/>
</dbReference>
<evidence type="ECO:0008006" key="9">
    <source>
        <dbReference type="Google" id="ProtNLM"/>
    </source>
</evidence>
<feature type="domain" description="Trimeric autotransporter adhesin YadA-like stalk" evidence="5">
    <location>
        <begin position="1385"/>
        <end position="1424"/>
    </location>
</feature>
<dbReference type="CDD" id="cd12820">
    <property type="entry name" value="LbR_YadA-like"/>
    <property type="match status" value="1"/>
</dbReference>
<keyword evidence="3" id="KW-0812">Transmembrane</keyword>
<dbReference type="GO" id="GO:0015031">
    <property type="term" value="P:protein transport"/>
    <property type="evidence" value="ECO:0007669"/>
    <property type="project" value="UniProtKB-KW"/>
</dbReference>
<feature type="domain" description="Trimeric autotransporter adhesin YadA-like head" evidence="4">
    <location>
        <begin position="164"/>
        <end position="185"/>
    </location>
</feature>
<feature type="domain" description="Trimeric autotransporter adhesin YadA-like stalk" evidence="5">
    <location>
        <begin position="608"/>
        <end position="646"/>
    </location>
</feature>
<keyword evidence="1" id="KW-0813">Transport</keyword>
<dbReference type="GO" id="GO:0019867">
    <property type="term" value="C:outer membrane"/>
    <property type="evidence" value="ECO:0007669"/>
    <property type="project" value="InterPro"/>
</dbReference>
<keyword evidence="8" id="KW-1185">Reference proteome</keyword>
<dbReference type="Gene3D" id="3.30.1300.30">
    <property type="entry name" value="GSPII I/J protein-like"/>
    <property type="match status" value="1"/>
</dbReference>
<dbReference type="Pfam" id="PF13018">
    <property type="entry name" value="ESPR"/>
    <property type="match status" value="1"/>
</dbReference>
<dbReference type="Pfam" id="PF05662">
    <property type="entry name" value="YadA_stalk"/>
    <property type="match status" value="7"/>
</dbReference>
<keyword evidence="2" id="KW-0653">Protein transport</keyword>
<proteinExistence type="predicted"/>
<dbReference type="Gene3D" id="2.150.10.10">
    <property type="entry name" value="Serralysin-like metalloprotease, C-terminal"/>
    <property type="match status" value="4"/>
</dbReference>
<dbReference type="RefSeq" id="WP_054580840.1">
    <property type="nucleotide sequence ID" value="NZ_CP012808.1"/>
</dbReference>
<feature type="transmembrane region" description="Helical" evidence="3">
    <location>
        <begin position="44"/>
        <end position="63"/>
    </location>
</feature>
<organism evidence="7 8">
    <name type="scientific">Acinetobacter equi</name>
    <dbReference type="NCBI Taxonomy" id="1324350"/>
    <lineage>
        <taxon>Bacteria</taxon>
        <taxon>Pseudomonadati</taxon>
        <taxon>Pseudomonadota</taxon>
        <taxon>Gammaproteobacteria</taxon>
        <taxon>Moraxellales</taxon>
        <taxon>Moraxellaceae</taxon>
        <taxon>Acinetobacter</taxon>
    </lineage>
</organism>
<feature type="domain" description="Trimeric autotransporter adhesin YadA-like stalk" evidence="5">
    <location>
        <begin position="1323"/>
        <end position="1357"/>
    </location>
</feature>
<evidence type="ECO:0000256" key="1">
    <source>
        <dbReference type="ARBA" id="ARBA00022448"/>
    </source>
</evidence>
<keyword evidence="3" id="KW-0472">Membrane</keyword>
<feature type="domain" description="Trimeric autotransporter adhesin YadA-like head" evidence="4">
    <location>
        <begin position="225"/>
        <end position="240"/>
    </location>
</feature>
<feature type="domain" description="Trimeric autotransporter adhesin YadA-like stalk" evidence="5">
    <location>
        <begin position="799"/>
        <end position="836"/>
    </location>
</feature>
<keyword evidence="3" id="KW-1133">Transmembrane helix</keyword>
<dbReference type="OrthoDB" id="1631723at2"/>
<protein>
    <recommendedName>
        <fullName evidence="9">Autotransporter adhesin</fullName>
    </recommendedName>
</protein>
<dbReference type="InterPro" id="IPR008635">
    <property type="entry name" value="Coiled_stalk_dom"/>
</dbReference>
<evidence type="ECO:0000313" key="8">
    <source>
        <dbReference type="Proteomes" id="UP000064939"/>
    </source>
</evidence>